<organism evidence="4">
    <name type="scientific">Candida tenuis (strain ATCC 10573 / BCRC 21748 / CBS 615 / JCM 9827 / NBRC 10315 / NRRL Y-1498 / VKM Y-70)</name>
    <name type="common">Yeast</name>
    <name type="synonym">Yamadazyma tenuis</name>
    <dbReference type="NCBI Taxonomy" id="590646"/>
    <lineage>
        <taxon>Eukaryota</taxon>
        <taxon>Fungi</taxon>
        <taxon>Dikarya</taxon>
        <taxon>Ascomycota</taxon>
        <taxon>Saccharomycotina</taxon>
        <taxon>Pichiomycetes</taxon>
        <taxon>Debaryomycetaceae</taxon>
        <taxon>Yamadazyma</taxon>
    </lineage>
</organism>
<feature type="domain" description="DNA replication regulator Sld3 C-terminal" evidence="2">
    <location>
        <begin position="234"/>
        <end position="471"/>
    </location>
</feature>
<dbReference type="InterPro" id="IPR042511">
    <property type="entry name" value="Sld3"/>
</dbReference>
<name>G3AY90_CANTC</name>
<evidence type="ECO:0000313" key="4">
    <source>
        <dbReference type="Proteomes" id="UP000000707"/>
    </source>
</evidence>
<evidence type="ECO:0000256" key="1">
    <source>
        <dbReference type="SAM" id="MobiDB-lite"/>
    </source>
</evidence>
<dbReference type="Proteomes" id="UP000000707">
    <property type="component" value="Unassembled WGS sequence"/>
</dbReference>
<dbReference type="HOGENOM" id="CLU_380872_0_0_1"/>
<protein>
    <submittedName>
        <fullName evidence="3">SLD3-domain-containing protein</fullName>
    </submittedName>
</protein>
<gene>
    <name evidence="3" type="ORF">CANTEDRAFT_92129</name>
</gene>
<evidence type="ECO:0000259" key="2">
    <source>
        <dbReference type="Pfam" id="PF08639"/>
    </source>
</evidence>
<keyword evidence="4" id="KW-1185">Reference proteome</keyword>
<dbReference type="PANTHER" id="PTHR28067">
    <property type="entry name" value="DNA REPLICATION REGULATOR SLD3"/>
    <property type="match status" value="1"/>
</dbReference>
<dbReference type="InterPro" id="IPR013948">
    <property type="entry name" value="DNA_replication_reg_Sld3_C"/>
</dbReference>
<feature type="region of interest" description="Disordered" evidence="1">
    <location>
        <begin position="574"/>
        <end position="615"/>
    </location>
</feature>
<sequence>MISIDVLNTLHSVNLGVLSERFHDTLMVLNVSNQVKNELESDKYFSVKFGHTLGGSYIPKEGIMFNIFGSFFGILEINSNKPKSAFHLWANSDSEFHPIEPDTAAQDIELSTINFSMKPPVTLSTTIKPTVISPEQISDPISYIKSRYYSILYSTSIPLSYFPKTAISRLKVLSQNKINLKDHICQIRLTVDQLNARHDGKFGVLKSLDNSTDCLDKQFEISHQADFVTSHNLIQSTESLNNDILQLKLRESQLQIIVLLELILAMELVESNFLYDNHPVLSETQKKVTRRRLIRRKNQPRKIIPTFLGMGVGVSSVETQPDGQKQESDGFSMHSLLHTLDSLIERLRLLDTLYTQKNNTLINFVAYVLVPYYKNNLPLTIKYIIDRIKDSNFKLSSKLKSSRAKQSSKSVTEKKSKTIERPKLVRSADLNLDDKILDPKLMLRRSSSNLSSKNLQRRQVDFSKPVLKSKSMTELNPPTSVFTTQARKLKKPKPNTSLNLSKSFSQVSATPMKPPPKKLIQDLRTPVGVSQPSFINSSPIKEVLLSPINERFKNIDTLKTPVAVNSSPVMVLSSERKKRPGEPIDFIDSPFLDSLRGSSINGSSLPYNNNEDRYD</sequence>
<evidence type="ECO:0000313" key="3">
    <source>
        <dbReference type="EMBL" id="EGV65794.1"/>
    </source>
</evidence>
<dbReference type="KEGG" id="cten:18250160"/>
<dbReference type="GeneID" id="18250160"/>
<feature type="domain" description="DNA replication regulator Sld3 C-terminal" evidence="2">
    <location>
        <begin position="139"/>
        <end position="198"/>
    </location>
</feature>
<dbReference type="PANTHER" id="PTHR28067:SF1">
    <property type="entry name" value="DNA REPLICATION REGULATOR SLD3"/>
    <property type="match status" value="1"/>
</dbReference>
<accession>G3AY90</accession>
<dbReference type="Gene3D" id="1.20.58.2130">
    <property type="match status" value="1"/>
</dbReference>
<reference evidence="3 4" key="1">
    <citation type="journal article" date="2011" name="Proc. Natl. Acad. Sci. U.S.A.">
        <title>Comparative genomics of xylose-fermenting fungi for enhanced biofuel production.</title>
        <authorList>
            <person name="Wohlbach D.J."/>
            <person name="Kuo A."/>
            <person name="Sato T.K."/>
            <person name="Potts K.M."/>
            <person name="Salamov A.A."/>
            <person name="LaButti K.M."/>
            <person name="Sun H."/>
            <person name="Clum A."/>
            <person name="Pangilinan J.L."/>
            <person name="Lindquist E.A."/>
            <person name="Lucas S."/>
            <person name="Lapidus A."/>
            <person name="Jin M."/>
            <person name="Gunawan C."/>
            <person name="Balan V."/>
            <person name="Dale B.E."/>
            <person name="Jeffries T.W."/>
            <person name="Zinkel R."/>
            <person name="Barry K.W."/>
            <person name="Grigoriev I.V."/>
            <person name="Gasch A.P."/>
        </authorList>
    </citation>
    <scope>NUCLEOTIDE SEQUENCE [LARGE SCALE GENOMIC DNA]</scope>
    <source>
        <strain evidence="4">ATCC 10573 / BCRC 21748 / CBS 615 / JCM 9827 / NBRC 10315 / NRRL Y-1498 / VKM Y-70</strain>
    </source>
</reference>
<dbReference type="GO" id="GO:0031261">
    <property type="term" value="C:DNA replication preinitiation complex"/>
    <property type="evidence" value="ECO:0007669"/>
    <property type="project" value="TreeGrafter"/>
</dbReference>
<dbReference type="OrthoDB" id="5395343at2759"/>
<dbReference type="GO" id="GO:0006270">
    <property type="term" value="P:DNA replication initiation"/>
    <property type="evidence" value="ECO:0007669"/>
    <property type="project" value="InterPro"/>
</dbReference>
<feature type="region of interest" description="Disordered" evidence="1">
    <location>
        <begin position="484"/>
        <end position="514"/>
    </location>
</feature>
<dbReference type="eggNOG" id="ENOG502RE09">
    <property type="taxonomic scope" value="Eukaryota"/>
</dbReference>
<dbReference type="AlphaFoldDB" id="G3AY90"/>
<proteinExistence type="predicted"/>
<dbReference type="EMBL" id="GL996512">
    <property type="protein sequence ID" value="EGV65794.1"/>
    <property type="molecule type" value="Genomic_DNA"/>
</dbReference>
<feature type="compositionally biased region" description="Polar residues" evidence="1">
    <location>
        <begin position="494"/>
        <end position="509"/>
    </location>
</feature>
<dbReference type="Pfam" id="PF08639">
    <property type="entry name" value="Sld3_STD"/>
    <property type="match status" value="2"/>
</dbReference>
<dbReference type="STRING" id="590646.G3AY90"/>
<feature type="compositionally biased region" description="Polar residues" evidence="1">
    <location>
        <begin position="596"/>
        <end position="609"/>
    </location>
</feature>